<name>A0A170XKS5_TRIIF</name>
<evidence type="ECO:0000313" key="1">
    <source>
        <dbReference type="EMBL" id="JAR98966.1"/>
    </source>
</evidence>
<reference evidence="1" key="2">
    <citation type="journal article" date="2017" name="J. Med. Entomol.">
        <title>Transcriptome Analysis of the Triatoma infestans (Hemiptera: Reduviidae) Integument.</title>
        <authorList>
            <person name="Calderon-Fernandez G.M."/>
            <person name="Moriconi D.E."/>
            <person name="Dulbecco A.B."/>
            <person name="Juarez M.P."/>
        </authorList>
    </citation>
    <scope>NUCLEOTIDE SEQUENCE</scope>
    <source>
        <strain evidence="1">Int1</strain>
        <tissue evidence="1">Integument</tissue>
    </source>
</reference>
<organism evidence="1">
    <name type="scientific">Triatoma infestans</name>
    <name type="common">Assassin bug</name>
    <dbReference type="NCBI Taxonomy" id="30076"/>
    <lineage>
        <taxon>Eukaryota</taxon>
        <taxon>Metazoa</taxon>
        <taxon>Ecdysozoa</taxon>
        <taxon>Arthropoda</taxon>
        <taxon>Hexapoda</taxon>
        <taxon>Insecta</taxon>
        <taxon>Pterygota</taxon>
        <taxon>Neoptera</taxon>
        <taxon>Paraneoptera</taxon>
        <taxon>Hemiptera</taxon>
        <taxon>Heteroptera</taxon>
        <taxon>Panheteroptera</taxon>
        <taxon>Cimicomorpha</taxon>
        <taxon>Reduviidae</taxon>
        <taxon>Triatominae</taxon>
        <taxon>Triatoma</taxon>
    </lineage>
</organism>
<sequence>WLNFIAVYKEIWTQDYYSPKEITTSGRDESVNLKILSSPPGYRRRSPFVPFALRNDTGSTLYFTTIITTEEKLMERNRKLPDRDLTWKTVEPFATVPFSFIERGKVRHRDTHILRSHQLGIRVEGWNPITPVTVDRVGIYFRQAFPDLTSLADGMPQARIVLE</sequence>
<feature type="non-terminal residue" evidence="1">
    <location>
        <position position="163"/>
    </location>
</feature>
<dbReference type="EMBL" id="GEMB01004306">
    <property type="protein sequence ID" value="JAR98966.1"/>
    <property type="molecule type" value="Transcribed_RNA"/>
</dbReference>
<proteinExistence type="predicted"/>
<accession>A0A170XKS5</accession>
<protein>
    <submittedName>
        <fullName evidence="1">Vacuolar protein sorting-associated protein 13d isoform x2</fullName>
    </submittedName>
</protein>
<feature type="non-terminal residue" evidence="1">
    <location>
        <position position="1"/>
    </location>
</feature>
<reference evidence="1" key="1">
    <citation type="submission" date="2016-04" db="EMBL/GenBank/DDBJ databases">
        <authorList>
            <person name="Calderon-Fernandez G.M.Sr."/>
        </authorList>
    </citation>
    <scope>NUCLEOTIDE SEQUENCE</scope>
    <source>
        <strain evidence="1">Int1</strain>
        <tissue evidence="1">Integument</tissue>
    </source>
</reference>
<dbReference type="AlphaFoldDB" id="A0A170XKS5"/>